<dbReference type="AlphaFoldDB" id="X1T1B4"/>
<proteinExistence type="predicted"/>
<feature type="non-terminal residue" evidence="1">
    <location>
        <position position="1"/>
    </location>
</feature>
<reference evidence="1" key="1">
    <citation type="journal article" date="2014" name="Front. Microbiol.">
        <title>High frequency of phylogenetically diverse reductive dehalogenase-homologous genes in deep subseafloor sedimentary metagenomes.</title>
        <authorList>
            <person name="Kawai M."/>
            <person name="Futagami T."/>
            <person name="Toyoda A."/>
            <person name="Takaki Y."/>
            <person name="Nishi S."/>
            <person name="Hori S."/>
            <person name="Arai W."/>
            <person name="Tsubouchi T."/>
            <person name="Morono Y."/>
            <person name="Uchiyama I."/>
            <person name="Ito T."/>
            <person name="Fujiyama A."/>
            <person name="Inagaki F."/>
            <person name="Takami H."/>
        </authorList>
    </citation>
    <scope>NUCLEOTIDE SEQUENCE</scope>
    <source>
        <strain evidence="1">Expedition CK06-06</strain>
    </source>
</reference>
<accession>X1T1B4</accession>
<dbReference type="EMBL" id="BARW01012558">
    <property type="protein sequence ID" value="GAI85181.1"/>
    <property type="molecule type" value="Genomic_DNA"/>
</dbReference>
<gene>
    <name evidence="1" type="ORF">S12H4_23577</name>
</gene>
<sequence length="41" mass="4763">ETVFTTEQALDVAEKYRKTIDYMKGNALRWNTQTELIGSKL</sequence>
<protein>
    <submittedName>
        <fullName evidence="1">Uncharacterized protein</fullName>
    </submittedName>
</protein>
<name>X1T1B4_9ZZZZ</name>
<comment type="caution">
    <text evidence="1">The sequence shown here is derived from an EMBL/GenBank/DDBJ whole genome shotgun (WGS) entry which is preliminary data.</text>
</comment>
<evidence type="ECO:0000313" key="1">
    <source>
        <dbReference type="EMBL" id="GAI85181.1"/>
    </source>
</evidence>
<organism evidence="1">
    <name type="scientific">marine sediment metagenome</name>
    <dbReference type="NCBI Taxonomy" id="412755"/>
    <lineage>
        <taxon>unclassified sequences</taxon>
        <taxon>metagenomes</taxon>
        <taxon>ecological metagenomes</taxon>
    </lineage>
</organism>